<dbReference type="Proteomes" id="UP001347796">
    <property type="component" value="Unassembled WGS sequence"/>
</dbReference>
<evidence type="ECO:0000256" key="8">
    <source>
        <dbReference type="SAM" id="SignalP"/>
    </source>
</evidence>
<evidence type="ECO:0000256" key="2">
    <source>
        <dbReference type="ARBA" id="ARBA00022837"/>
    </source>
</evidence>
<dbReference type="Pfam" id="PF14670">
    <property type="entry name" value="FXa_inhibition"/>
    <property type="match status" value="1"/>
</dbReference>
<evidence type="ECO:0000256" key="1">
    <source>
        <dbReference type="ARBA" id="ARBA00022729"/>
    </source>
</evidence>
<dbReference type="SUPFAM" id="SSF57196">
    <property type="entry name" value="EGF/Laminin"/>
    <property type="match status" value="1"/>
</dbReference>
<keyword evidence="1 8" id="KW-0732">Signal</keyword>
<evidence type="ECO:0000313" key="12">
    <source>
        <dbReference type="Proteomes" id="UP001347796"/>
    </source>
</evidence>
<evidence type="ECO:0008006" key="13">
    <source>
        <dbReference type="Google" id="ProtNLM"/>
    </source>
</evidence>
<feature type="disulfide bond" evidence="5">
    <location>
        <begin position="132"/>
        <end position="141"/>
    </location>
</feature>
<dbReference type="InterPro" id="IPR000742">
    <property type="entry name" value="EGF"/>
</dbReference>
<dbReference type="Gene3D" id="2.10.25.10">
    <property type="entry name" value="Laminin"/>
    <property type="match status" value="2"/>
</dbReference>
<evidence type="ECO:0000256" key="7">
    <source>
        <dbReference type="SAM" id="MobiDB-lite"/>
    </source>
</evidence>
<dbReference type="PANTHER" id="PTHR14949">
    <property type="entry name" value="EGF-LIKE-DOMAIN, MULTIPLE 7, 8"/>
    <property type="match status" value="1"/>
</dbReference>
<feature type="domain" description="EMI" evidence="10">
    <location>
        <begin position="28"/>
        <end position="111"/>
    </location>
</feature>
<feature type="compositionally biased region" description="Basic residues" evidence="7">
    <location>
        <begin position="326"/>
        <end position="336"/>
    </location>
</feature>
<feature type="signal peptide" evidence="8">
    <location>
        <begin position="1"/>
        <end position="20"/>
    </location>
</feature>
<keyword evidence="3 6" id="KW-0175">Coiled coil</keyword>
<dbReference type="GO" id="GO:0005102">
    <property type="term" value="F:signaling receptor binding"/>
    <property type="evidence" value="ECO:0007669"/>
    <property type="project" value="TreeGrafter"/>
</dbReference>
<feature type="coiled-coil region" evidence="6">
    <location>
        <begin position="199"/>
        <end position="226"/>
    </location>
</feature>
<gene>
    <name evidence="11" type="ORF">SNE40_000465</name>
</gene>
<keyword evidence="2" id="KW-0106">Calcium</keyword>
<dbReference type="InterPro" id="IPR018097">
    <property type="entry name" value="EGF_Ca-bd_CS"/>
</dbReference>
<evidence type="ECO:0000256" key="5">
    <source>
        <dbReference type="PROSITE-ProRule" id="PRU00076"/>
    </source>
</evidence>
<dbReference type="PANTHER" id="PTHR14949:SF56">
    <property type="entry name" value="EGF-LIKE-DOMAIN, MULTIPLE 7"/>
    <property type="match status" value="1"/>
</dbReference>
<dbReference type="PROSITE" id="PS50026">
    <property type="entry name" value="EGF_3"/>
    <property type="match status" value="1"/>
</dbReference>
<feature type="disulfide bond" evidence="5">
    <location>
        <begin position="114"/>
        <end position="124"/>
    </location>
</feature>
<dbReference type="PROSITE" id="PS51041">
    <property type="entry name" value="EMI"/>
    <property type="match status" value="1"/>
</dbReference>
<dbReference type="EMBL" id="JAZGQO010000001">
    <property type="protein sequence ID" value="KAK6194935.1"/>
    <property type="molecule type" value="Genomic_DNA"/>
</dbReference>
<dbReference type="GO" id="GO:0005509">
    <property type="term" value="F:calcium ion binding"/>
    <property type="evidence" value="ECO:0007669"/>
    <property type="project" value="InterPro"/>
</dbReference>
<protein>
    <recommendedName>
        <fullName evidence="13">Epidermal growth factor-like protein 7</fullName>
    </recommendedName>
</protein>
<dbReference type="PROSITE" id="PS01187">
    <property type="entry name" value="EGF_CA"/>
    <property type="match status" value="1"/>
</dbReference>
<proteinExistence type="predicted"/>
<keyword evidence="4 5" id="KW-1015">Disulfide bond</keyword>
<comment type="caution">
    <text evidence="11">The sequence shown here is derived from an EMBL/GenBank/DDBJ whole genome shotgun (WGS) entry which is preliminary data.</text>
</comment>
<keyword evidence="12" id="KW-1185">Reference proteome</keyword>
<dbReference type="GO" id="GO:0009986">
    <property type="term" value="C:cell surface"/>
    <property type="evidence" value="ECO:0007669"/>
    <property type="project" value="TreeGrafter"/>
</dbReference>
<sequence length="366" mass="42157">MDLPFLDIYLLVCFICGTLAEMKIHRPGRHICTQEKMVMRPVRRTETYCRPYYQRSYLPCPNDSSQLCSNFRLTYRTAQRTMFHMMPQREQSYSCCPGWSGYSYLYHGCLKPVCDKPCEHGGYCNQPGKCACPRGWNGTCCENDENECKGDHGCQQVCTNSPGGYNCSCFEGFTLQKDLKTCKFCLSCIEEYDIMTAENTRLKDVVKVLETEVSNLNRSMVSMTEKVKRLTYPGKPQPIISTTPDFTEREEIGVLSPEVEEMIVQLTRQVEKLENAVGRCYCESDITNLKTRVYTDFRAFQGNVERRLENLEFEQIDPPPVEVVRRKGRPKPKKLKTTTPKPAPPRTEKQTDFENLNEIFASIKAE</sequence>
<dbReference type="Pfam" id="PF07546">
    <property type="entry name" value="EMI"/>
    <property type="match status" value="1"/>
</dbReference>
<dbReference type="InterPro" id="IPR050969">
    <property type="entry name" value="Dev_Signal_Modulators"/>
</dbReference>
<evidence type="ECO:0000259" key="9">
    <source>
        <dbReference type="PROSITE" id="PS50026"/>
    </source>
</evidence>
<reference evidence="11 12" key="1">
    <citation type="submission" date="2024-01" db="EMBL/GenBank/DDBJ databases">
        <title>The genome of the rayed Mediterranean limpet Patella caerulea (Linnaeus, 1758).</title>
        <authorList>
            <person name="Anh-Thu Weber A."/>
            <person name="Halstead-Nussloch G."/>
        </authorList>
    </citation>
    <scope>NUCLEOTIDE SEQUENCE [LARGE SCALE GENOMIC DNA]</scope>
    <source>
        <strain evidence="11">AATW-2023a</strain>
        <tissue evidence="11">Whole specimen</tissue>
    </source>
</reference>
<dbReference type="InterPro" id="IPR011489">
    <property type="entry name" value="EMI_domain"/>
</dbReference>
<evidence type="ECO:0000256" key="6">
    <source>
        <dbReference type="SAM" id="Coils"/>
    </source>
</evidence>
<dbReference type="AlphaFoldDB" id="A0AAN8QA09"/>
<accession>A0AAN8QA09</accession>
<dbReference type="PROSITE" id="PS01186">
    <property type="entry name" value="EGF_2"/>
    <property type="match status" value="2"/>
</dbReference>
<dbReference type="SMART" id="SM00181">
    <property type="entry name" value="EGF"/>
    <property type="match status" value="2"/>
</dbReference>
<dbReference type="PROSITE" id="PS00010">
    <property type="entry name" value="ASX_HYDROXYL"/>
    <property type="match status" value="1"/>
</dbReference>
<dbReference type="SMART" id="SM00179">
    <property type="entry name" value="EGF_CA"/>
    <property type="match status" value="1"/>
</dbReference>
<name>A0AAN8QA09_PATCE</name>
<dbReference type="PROSITE" id="PS00022">
    <property type="entry name" value="EGF_1"/>
    <property type="match status" value="1"/>
</dbReference>
<feature type="chain" id="PRO_5043020020" description="Epidermal growth factor-like protein 7" evidence="8">
    <location>
        <begin position="21"/>
        <end position="366"/>
    </location>
</feature>
<dbReference type="InterPro" id="IPR001881">
    <property type="entry name" value="EGF-like_Ca-bd_dom"/>
</dbReference>
<comment type="caution">
    <text evidence="5">Lacks conserved residue(s) required for the propagation of feature annotation.</text>
</comment>
<organism evidence="11 12">
    <name type="scientific">Patella caerulea</name>
    <name type="common">Rayed Mediterranean limpet</name>
    <dbReference type="NCBI Taxonomy" id="87958"/>
    <lineage>
        <taxon>Eukaryota</taxon>
        <taxon>Metazoa</taxon>
        <taxon>Spiralia</taxon>
        <taxon>Lophotrochozoa</taxon>
        <taxon>Mollusca</taxon>
        <taxon>Gastropoda</taxon>
        <taxon>Patellogastropoda</taxon>
        <taxon>Patelloidea</taxon>
        <taxon>Patellidae</taxon>
        <taxon>Patella</taxon>
    </lineage>
</organism>
<keyword evidence="5" id="KW-0245">EGF-like domain</keyword>
<dbReference type="GO" id="GO:0005576">
    <property type="term" value="C:extracellular region"/>
    <property type="evidence" value="ECO:0007669"/>
    <property type="project" value="TreeGrafter"/>
</dbReference>
<feature type="region of interest" description="Disordered" evidence="7">
    <location>
        <begin position="322"/>
        <end position="355"/>
    </location>
</feature>
<evidence type="ECO:0000313" key="11">
    <source>
        <dbReference type="EMBL" id="KAK6194935.1"/>
    </source>
</evidence>
<evidence type="ECO:0000259" key="10">
    <source>
        <dbReference type="PROSITE" id="PS51041"/>
    </source>
</evidence>
<evidence type="ECO:0000256" key="4">
    <source>
        <dbReference type="ARBA" id="ARBA00023157"/>
    </source>
</evidence>
<evidence type="ECO:0000256" key="3">
    <source>
        <dbReference type="ARBA" id="ARBA00023054"/>
    </source>
</evidence>
<feature type="domain" description="EGF-like" evidence="9">
    <location>
        <begin position="110"/>
        <end position="142"/>
    </location>
</feature>
<dbReference type="InterPro" id="IPR000152">
    <property type="entry name" value="EGF-type_Asp/Asn_hydroxyl_site"/>
</dbReference>